<keyword evidence="4" id="KW-0479">Metal-binding</keyword>
<dbReference type="RefSeq" id="WP_190474169.1">
    <property type="nucleotide sequence ID" value="NZ_JACJPW010000134.1"/>
</dbReference>
<keyword evidence="10" id="KW-1185">Reference proteome</keyword>
<comment type="catalytic activity">
    <reaction evidence="1">
        <text>beta-D-fructose 1-phosphate + H2O = D-fructose + phosphate</text>
        <dbReference type="Rhea" id="RHEA:35603"/>
        <dbReference type="ChEBI" id="CHEBI:15377"/>
        <dbReference type="ChEBI" id="CHEBI:37721"/>
        <dbReference type="ChEBI" id="CHEBI:43474"/>
        <dbReference type="ChEBI" id="CHEBI:138881"/>
    </reaction>
</comment>
<evidence type="ECO:0000256" key="7">
    <source>
        <dbReference type="ARBA" id="ARBA00048809"/>
    </source>
</evidence>
<dbReference type="GO" id="GO:0016791">
    <property type="term" value="F:phosphatase activity"/>
    <property type="evidence" value="ECO:0007669"/>
    <property type="project" value="TreeGrafter"/>
</dbReference>
<comment type="similarity">
    <text evidence="3">Belongs to the damage-control phosphatase family. Sugar phosphate phosphatase III subfamily.</text>
</comment>
<reference evidence="9" key="1">
    <citation type="journal article" date="2015" name="ISME J.">
        <title>Draft Genome Sequence of Streptomyces incarnatus NRRL8089, which Produces the Nucleoside Antibiotic Sinefungin.</title>
        <authorList>
            <person name="Oshima K."/>
            <person name="Hattori M."/>
            <person name="Shimizu H."/>
            <person name="Fukuda K."/>
            <person name="Nemoto M."/>
            <person name="Inagaki K."/>
            <person name="Tamura T."/>
        </authorList>
    </citation>
    <scope>NUCLEOTIDE SEQUENCE</scope>
    <source>
        <strain evidence="9">FACHB-1375</strain>
    </source>
</reference>
<dbReference type="Gene3D" id="3.40.50.10880">
    <property type="entry name" value="Uncharacterised protein PF01937, DUF89, domain 3"/>
    <property type="match status" value="1"/>
</dbReference>
<dbReference type="AlphaFoldDB" id="A0A926VL10"/>
<reference evidence="9" key="2">
    <citation type="submission" date="2020-08" db="EMBL/GenBank/DDBJ databases">
        <authorList>
            <person name="Chen M."/>
            <person name="Teng W."/>
            <person name="Zhao L."/>
            <person name="Hu C."/>
            <person name="Zhou Y."/>
            <person name="Han B."/>
            <person name="Song L."/>
            <person name="Shu W."/>
        </authorList>
    </citation>
    <scope>NUCLEOTIDE SEQUENCE</scope>
    <source>
        <strain evidence="9">FACHB-1375</strain>
    </source>
</reference>
<evidence type="ECO:0000256" key="2">
    <source>
        <dbReference type="ARBA" id="ARBA00001936"/>
    </source>
</evidence>
<dbReference type="PANTHER" id="PTHR12260">
    <property type="entry name" value="DAMAGE-CONTROL PHOSPHATASE ARMT1"/>
    <property type="match status" value="1"/>
</dbReference>
<keyword evidence="5" id="KW-0378">Hydrolase</keyword>
<comment type="catalytic activity">
    <reaction evidence="7">
        <text>beta-D-fructose 6-phosphate = dihydroxyacetone + D-glyceraldehyde 3-phosphate</text>
        <dbReference type="Rhea" id="RHEA:28002"/>
        <dbReference type="ChEBI" id="CHEBI:16016"/>
        <dbReference type="ChEBI" id="CHEBI:57634"/>
        <dbReference type="ChEBI" id="CHEBI:59776"/>
    </reaction>
</comment>
<gene>
    <name evidence="9" type="ORF">H6G03_32065</name>
</gene>
<evidence type="ECO:0000259" key="8">
    <source>
        <dbReference type="Pfam" id="PF01937"/>
    </source>
</evidence>
<protein>
    <submittedName>
        <fullName evidence="9">Protein-glutamate O-methyltransferase family protein</fullName>
    </submittedName>
</protein>
<evidence type="ECO:0000256" key="6">
    <source>
        <dbReference type="ARBA" id="ARBA00023211"/>
    </source>
</evidence>
<comment type="cofactor">
    <cofactor evidence="2">
        <name>Mn(2+)</name>
        <dbReference type="ChEBI" id="CHEBI:29035"/>
    </cofactor>
</comment>
<comment type="caution">
    <text evidence="9">The sequence shown here is derived from an EMBL/GenBank/DDBJ whole genome shotgun (WGS) entry which is preliminary data.</text>
</comment>
<evidence type="ECO:0000256" key="3">
    <source>
        <dbReference type="ARBA" id="ARBA00009519"/>
    </source>
</evidence>
<dbReference type="InterPro" id="IPR002791">
    <property type="entry name" value="ARMT1-like_metal-bd"/>
</dbReference>
<accession>A0A926VL10</accession>
<evidence type="ECO:0000313" key="9">
    <source>
        <dbReference type="EMBL" id="MBD2185653.1"/>
    </source>
</evidence>
<organism evidence="9 10">
    <name type="scientific">Aerosakkonema funiforme FACHB-1375</name>
    <dbReference type="NCBI Taxonomy" id="2949571"/>
    <lineage>
        <taxon>Bacteria</taxon>
        <taxon>Bacillati</taxon>
        <taxon>Cyanobacteriota</taxon>
        <taxon>Cyanophyceae</taxon>
        <taxon>Oscillatoriophycideae</taxon>
        <taxon>Aerosakkonematales</taxon>
        <taxon>Aerosakkonemataceae</taxon>
        <taxon>Aerosakkonema</taxon>
    </lineage>
</organism>
<name>A0A926VL10_9CYAN</name>
<keyword evidence="6" id="KW-0464">Manganese</keyword>
<feature type="domain" description="Damage-control phosphatase ARMT1-like metal-binding" evidence="8">
    <location>
        <begin position="31"/>
        <end position="383"/>
    </location>
</feature>
<dbReference type="GO" id="GO:0006974">
    <property type="term" value="P:DNA damage response"/>
    <property type="evidence" value="ECO:0007669"/>
    <property type="project" value="TreeGrafter"/>
</dbReference>
<dbReference type="InterPro" id="IPR039763">
    <property type="entry name" value="ARMT1"/>
</dbReference>
<dbReference type="SUPFAM" id="SSF111321">
    <property type="entry name" value="AF1104-like"/>
    <property type="match status" value="1"/>
</dbReference>
<evidence type="ECO:0000256" key="1">
    <source>
        <dbReference type="ARBA" id="ARBA00001326"/>
    </source>
</evidence>
<dbReference type="Pfam" id="PF01937">
    <property type="entry name" value="ARMT1-like_dom"/>
    <property type="match status" value="1"/>
</dbReference>
<dbReference type="Gene3D" id="1.20.930.60">
    <property type="match status" value="1"/>
</dbReference>
<evidence type="ECO:0000256" key="4">
    <source>
        <dbReference type="ARBA" id="ARBA00022723"/>
    </source>
</evidence>
<dbReference type="PANTHER" id="PTHR12260:SF6">
    <property type="entry name" value="DAMAGE-CONTROL PHOSPHATASE ARMT1"/>
    <property type="match status" value="1"/>
</dbReference>
<dbReference type="EMBL" id="JACJPW010000134">
    <property type="protein sequence ID" value="MBD2185653.1"/>
    <property type="molecule type" value="Genomic_DNA"/>
</dbReference>
<dbReference type="Proteomes" id="UP000641646">
    <property type="component" value="Unassembled WGS sequence"/>
</dbReference>
<sequence length="408" mass="46704">MKQRNFPDPELMPPPIKGSDEGSFAHSSVAVRLGVIAKRVIAENDFTPEIVENLEKLIQEIPYGLVRPLQDTHSPDLAAWTSYLEPFQNCNWLEIPWYFAEAYFYRRILEATHYFQPGRWQAVDPFEYQKNLGLSTAIDAIAALSNFVNNAIQDIHPNKTYLKELIYFDLWGNRADMSLWPAGEVEQNRVESEREKSYILADDTSKVADRIASFSSTRIDFIIDNAGFELIGDLCIADFLLTTNAAGTVYFHLKAHPTFVSDATIKDVIYTTEFLAKSSDRDVKAFALRLKNYIANNRLKLREHLFWTSPLPLWEMPDTIVNDLARSHLIFLKGDANYRRSMGDRHWPFTTPYGDIVSYFPAPLVALRTLKSELAAGLQTAQIEMLNHQDPDWLTNGQWGVIQFVDRS</sequence>
<dbReference type="GO" id="GO:0046872">
    <property type="term" value="F:metal ion binding"/>
    <property type="evidence" value="ECO:0007669"/>
    <property type="project" value="UniProtKB-KW"/>
</dbReference>
<proteinExistence type="inferred from homology"/>
<evidence type="ECO:0000313" key="10">
    <source>
        <dbReference type="Proteomes" id="UP000641646"/>
    </source>
</evidence>
<evidence type="ECO:0000256" key="5">
    <source>
        <dbReference type="ARBA" id="ARBA00022801"/>
    </source>
</evidence>
<dbReference type="InterPro" id="IPR036075">
    <property type="entry name" value="ARMT-1-like_metal-bd_sf"/>
</dbReference>